<gene>
    <name evidence="1" type="ORF">MC7420_6516</name>
</gene>
<dbReference type="STRING" id="118168.MC7420_6516"/>
<reference evidence="1 2" key="1">
    <citation type="submission" date="2008-07" db="EMBL/GenBank/DDBJ databases">
        <authorList>
            <person name="Tandeau de Marsac N."/>
            <person name="Ferriera S."/>
            <person name="Johnson J."/>
            <person name="Kravitz S."/>
            <person name="Beeson K."/>
            <person name="Sutton G."/>
            <person name="Rogers Y.-H."/>
            <person name="Friedman R."/>
            <person name="Frazier M."/>
            <person name="Venter J.C."/>
        </authorList>
    </citation>
    <scope>NUCLEOTIDE SEQUENCE [LARGE SCALE GENOMIC DNA]</scope>
    <source>
        <strain evidence="1 2">PCC 7420</strain>
    </source>
</reference>
<keyword evidence="2" id="KW-1185">Reference proteome</keyword>
<dbReference type="Pfam" id="PF00805">
    <property type="entry name" value="Pentapeptide"/>
    <property type="match status" value="2"/>
</dbReference>
<dbReference type="Gene3D" id="2.160.20.80">
    <property type="entry name" value="E3 ubiquitin-protein ligase SopA"/>
    <property type="match status" value="1"/>
</dbReference>
<name>B4VQF9_9CYAN</name>
<protein>
    <submittedName>
        <fullName evidence="1">Pentapeptide repeat protein</fullName>
    </submittedName>
</protein>
<dbReference type="PANTHER" id="PTHR14136">
    <property type="entry name" value="BTB_POZ DOMAIN-CONTAINING PROTEIN KCTD9"/>
    <property type="match status" value="1"/>
</dbReference>
<proteinExistence type="predicted"/>
<dbReference type="OrthoDB" id="482943at2"/>
<accession>B4VQF9</accession>
<dbReference type="SUPFAM" id="SSF141571">
    <property type="entry name" value="Pentapeptide repeat-like"/>
    <property type="match status" value="1"/>
</dbReference>
<dbReference type="eggNOG" id="COG1357">
    <property type="taxonomic scope" value="Bacteria"/>
</dbReference>
<evidence type="ECO:0000313" key="1">
    <source>
        <dbReference type="EMBL" id="EDX75861.1"/>
    </source>
</evidence>
<dbReference type="InterPro" id="IPR001646">
    <property type="entry name" value="5peptide_repeat"/>
</dbReference>
<dbReference type="EMBL" id="DS989848">
    <property type="protein sequence ID" value="EDX75861.1"/>
    <property type="molecule type" value="Genomic_DNA"/>
</dbReference>
<dbReference type="HOGENOM" id="CLU_1193170_0_0_3"/>
<dbReference type="InterPro" id="IPR051082">
    <property type="entry name" value="Pentapeptide-BTB/POZ_domain"/>
</dbReference>
<evidence type="ECO:0000313" key="2">
    <source>
        <dbReference type="Proteomes" id="UP000003835"/>
    </source>
</evidence>
<dbReference type="Proteomes" id="UP000003835">
    <property type="component" value="Unassembled WGS sequence"/>
</dbReference>
<dbReference type="AlphaFoldDB" id="B4VQF9"/>
<dbReference type="eggNOG" id="COG2319">
    <property type="taxonomic scope" value="Bacteria"/>
</dbReference>
<sequence length="232" mass="25143">MTAYPDQPQATDVVLGGSISRGDAVLGGIEAVKQQLNQTPSSSPLSLNAKIAALHNALNYRQKGIAILIQALDDEVWEIHQTAYSLLEKHAATQTESALTQYSIRLAKEFLNRYEAGHRAFSRANLSGICLQWEILSEIDLSDANLSGAYLNRVDLTGAILKGANFNQTILNGVELSQANLSHVNLTGVSLKETNLSQAELTEANLRGADLSRACCTRPKPLTINALIRIYS</sequence>
<organism evidence="1 2">
    <name type="scientific">Coleofasciculus chthonoplastes PCC 7420</name>
    <dbReference type="NCBI Taxonomy" id="118168"/>
    <lineage>
        <taxon>Bacteria</taxon>
        <taxon>Bacillati</taxon>
        <taxon>Cyanobacteriota</taxon>
        <taxon>Cyanophyceae</taxon>
        <taxon>Coleofasciculales</taxon>
        <taxon>Coleofasciculaceae</taxon>
        <taxon>Coleofasciculus</taxon>
    </lineage>
</organism>
<dbReference type="RefSeq" id="WP_006100998.1">
    <property type="nucleotide sequence ID" value="NZ_DS989848.1"/>
</dbReference>
<dbReference type="PANTHER" id="PTHR14136:SF17">
    <property type="entry name" value="BTB_POZ DOMAIN-CONTAINING PROTEIN KCTD9"/>
    <property type="match status" value="1"/>
</dbReference>